<dbReference type="EMBL" id="LT934124">
    <property type="protein sequence ID" value="VAI85574.1"/>
    <property type="molecule type" value="Genomic_DNA"/>
</dbReference>
<reference evidence="8 9" key="1">
    <citation type="submission" date="2017-09" db="EMBL/GenBank/DDBJ databases">
        <authorList>
            <consortium name="International Durum Wheat Genome Sequencing Consortium (IDWGSC)"/>
            <person name="Milanesi L."/>
        </authorList>
    </citation>
    <scope>NUCLEOTIDE SEQUENCE [LARGE SCALE GENOMIC DNA]</scope>
    <source>
        <strain evidence="9">cv. Svevo</strain>
    </source>
</reference>
<dbReference type="GO" id="GO:0005886">
    <property type="term" value="C:plasma membrane"/>
    <property type="evidence" value="ECO:0007669"/>
    <property type="project" value="TreeGrafter"/>
</dbReference>
<proteinExistence type="predicted"/>
<evidence type="ECO:0000313" key="9">
    <source>
        <dbReference type="Proteomes" id="UP000324705"/>
    </source>
</evidence>
<dbReference type="Gene3D" id="3.30.200.20">
    <property type="entry name" value="Phosphorylase Kinase, domain 1"/>
    <property type="match status" value="1"/>
</dbReference>
<keyword evidence="4" id="KW-0418">Kinase</keyword>
<feature type="region of interest" description="Disordered" evidence="6">
    <location>
        <begin position="132"/>
        <end position="249"/>
    </location>
</feature>
<feature type="compositionally biased region" description="Basic residues" evidence="6">
    <location>
        <begin position="1"/>
        <end position="11"/>
    </location>
</feature>
<gene>
    <name evidence="8" type="ORF">TRITD_7Bv1G058080</name>
</gene>
<protein>
    <submittedName>
        <fullName evidence="8">Uncharacterized protein</fullName>
    </submittedName>
</protein>
<dbReference type="AlphaFoldDB" id="A0A9R1BYC7"/>
<keyword evidence="9" id="KW-1185">Reference proteome</keyword>
<evidence type="ECO:0000256" key="7">
    <source>
        <dbReference type="SAM" id="Phobius"/>
    </source>
</evidence>
<feature type="compositionally biased region" description="Low complexity" evidence="6">
    <location>
        <begin position="202"/>
        <end position="225"/>
    </location>
</feature>
<keyword evidence="7" id="KW-0472">Membrane</keyword>
<feature type="compositionally biased region" description="Low complexity" evidence="6">
    <location>
        <begin position="13"/>
        <end position="31"/>
    </location>
</feature>
<evidence type="ECO:0000313" key="8">
    <source>
        <dbReference type="EMBL" id="VAI85574.1"/>
    </source>
</evidence>
<dbReference type="Proteomes" id="UP000324705">
    <property type="component" value="Chromosome 7B"/>
</dbReference>
<keyword evidence="7" id="KW-1133">Transmembrane helix</keyword>
<dbReference type="Gramene" id="TRITD7Bv1G058080.2">
    <property type="protein sequence ID" value="TRITD7Bv1G058080.2"/>
    <property type="gene ID" value="TRITD7Bv1G058080"/>
</dbReference>
<name>A0A9R1BYC7_TRITD</name>
<dbReference type="PANTHER" id="PTHR27002:SF396">
    <property type="entry name" value="OS06G0496800 PROTEIN"/>
    <property type="match status" value="1"/>
</dbReference>
<feature type="compositionally biased region" description="Low complexity" evidence="6">
    <location>
        <begin position="140"/>
        <end position="155"/>
    </location>
</feature>
<keyword evidence="3" id="KW-0547">Nucleotide-binding</keyword>
<feature type="compositionally biased region" description="Basic and acidic residues" evidence="6">
    <location>
        <begin position="226"/>
        <end position="249"/>
    </location>
</feature>
<evidence type="ECO:0000256" key="5">
    <source>
        <dbReference type="ARBA" id="ARBA00022840"/>
    </source>
</evidence>
<dbReference type="PANTHER" id="PTHR27002">
    <property type="entry name" value="RECEPTOR-LIKE SERINE/THREONINE-PROTEIN KINASE SD1-8"/>
    <property type="match status" value="1"/>
</dbReference>
<keyword evidence="1" id="KW-0723">Serine/threonine-protein kinase</keyword>
<accession>A0A9R1BYC7</accession>
<keyword evidence="5" id="KW-0067">ATP-binding</keyword>
<dbReference type="GO" id="GO:0004674">
    <property type="term" value="F:protein serine/threonine kinase activity"/>
    <property type="evidence" value="ECO:0007669"/>
    <property type="project" value="UniProtKB-KW"/>
</dbReference>
<evidence type="ECO:0000256" key="6">
    <source>
        <dbReference type="SAM" id="MobiDB-lite"/>
    </source>
</evidence>
<feature type="transmembrane region" description="Helical" evidence="7">
    <location>
        <begin position="41"/>
        <end position="61"/>
    </location>
</feature>
<evidence type="ECO:0000256" key="4">
    <source>
        <dbReference type="ARBA" id="ARBA00022777"/>
    </source>
</evidence>
<evidence type="ECO:0000256" key="1">
    <source>
        <dbReference type="ARBA" id="ARBA00022527"/>
    </source>
</evidence>
<sequence>MASPRAWHRRLMGAPASSSPAPSGDGEAAAGRGSSQEAMKIMVSVLVVVIFCTLFYCIYCWRWRKRNAVRRSLLQSLRPMSSSDLPLMDLASIHAATDNFSKANKLGEGGFGPVYRDRGEAAVGAVAAGRGGVPERGGADRQAAAPQPGAAAGLVRRARREAAGVRVPPQPQPRRLPLRRKQERAAGLENPAQHHPGHRPRAALPARGLAAQGRPPGPQGQQRAPRQQDEAQDLRLRHGQDLRGRVHRG</sequence>
<evidence type="ECO:0000256" key="2">
    <source>
        <dbReference type="ARBA" id="ARBA00022679"/>
    </source>
</evidence>
<keyword evidence="7" id="KW-0812">Transmembrane</keyword>
<organism evidence="8 9">
    <name type="scientific">Triticum turgidum subsp. durum</name>
    <name type="common">Durum wheat</name>
    <name type="synonym">Triticum durum</name>
    <dbReference type="NCBI Taxonomy" id="4567"/>
    <lineage>
        <taxon>Eukaryota</taxon>
        <taxon>Viridiplantae</taxon>
        <taxon>Streptophyta</taxon>
        <taxon>Embryophyta</taxon>
        <taxon>Tracheophyta</taxon>
        <taxon>Spermatophyta</taxon>
        <taxon>Magnoliopsida</taxon>
        <taxon>Liliopsida</taxon>
        <taxon>Poales</taxon>
        <taxon>Poaceae</taxon>
        <taxon>BOP clade</taxon>
        <taxon>Pooideae</taxon>
        <taxon>Triticodae</taxon>
        <taxon>Triticeae</taxon>
        <taxon>Triticinae</taxon>
        <taxon>Triticum</taxon>
    </lineage>
</organism>
<keyword evidence="2" id="KW-0808">Transferase</keyword>
<evidence type="ECO:0000256" key="3">
    <source>
        <dbReference type="ARBA" id="ARBA00022741"/>
    </source>
</evidence>
<dbReference type="GO" id="GO:0005524">
    <property type="term" value="F:ATP binding"/>
    <property type="evidence" value="ECO:0007669"/>
    <property type="project" value="UniProtKB-KW"/>
</dbReference>
<feature type="region of interest" description="Disordered" evidence="6">
    <location>
        <begin position="1"/>
        <end position="31"/>
    </location>
</feature>